<evidence type="ECO:0000313" key="5">
    <source>
        <dbReference type="Proteomes" id="UP000234384"/>
    </source>
</evidence>
<dbReference type="GO" id="GO:0016787">
    <property type="term" value="F:hydrolase activity"/>
    <property type="evidence" value="ECO:0007669"/>
    <property type="project" value="UniProtKB-KW"/>
</dbReference>
<keyword evidence="3" id="KW-0472">Membrane</keyword>
<dbReference type="RefSeq" id="WP_101954566.1">
    <property type="nucleotide sequence ID" value="NZ_PKHE01000017.1"/>
</dbReference>
<name>A0A2I1JX25_9LACT</name>
<dbReference type="CDD" id="cd05827">
    <property type="entry name" value="Sortase_C"/>
    <property type="match status" value="1"/>
</dbReference>
<evidence type="ECO:0000313" key="4">
    <source>
        <dbReference type="EMBL" id="PKY87915.1"/>
    </source>
</evidence>
<proteinExistence type="predicted"/>
<dbReference type="Proteomes" id="UP000234384">
    <property type="component" value="Unassembled WGS sequence"/>
</dbReference>
<reference evidence="4 5" key="1">
    <citation type="submission" date="2017-12" db="EMBL/GenBank/DDBJ databases">
        <title>Phylogenetic diversity of female urinary microbiome.</title>
        <authorList>
            <person name="Thomas-White K."/>
            <person name="Wolfe A.J."/>
        </authorList>
    </citation>
    <scope>NUCLEOTIDE SEQUENCE [LARGE SCALE GENOMIC DNA]</scope>
    <source>
        <strain evidence="4 5">UMB0898</strain>
    </source>
</reference>
<dbReference type="InterPro" id="IPR005754">
    <property type="entry name" value="Sortase"/>
</dbReference>
<feature type="active site" description="Acyl-thioester intermediate" evidence="2">
    <location>
        <position position="205"/>
    </location>
</feature>
<dbReference type="InterPro" id="IPR042002">
    <property type="entry name" value="Sortase_C"/>
</dbReference>
<dbReference type="OrthoDB" id="1648028at2"/>
<dbReference type="SUPFAM" id="SSF63817">
    <property type="entry name" value="Sortase"/>
    <property type="match status" value="1"/>
</dbReference>
<dbReference type="InterPro" id="IPR023365">
    <property type="entry name" value="Sortase_dom-sf"/>
</dbReference>
<evidence type="ECO:0000256" key="1">
    <source>
        <dbReference type="ARBA" id="ARBA00022801"/>
    </source>
</evidence>
<dbReference type="Pfam" id="PF04203">
    <property type="entry name" value="Sortase"/>
    <property type="match status" value="1"/>
</dbReference>
<feature type="active site" description="Proton donor/acceptor" evidence="2">
    <location>
        <position position="143"/>
    </location>
</feature>
<keyword evidence="1" id="KW-0378">Hydrolase</keyword>
<dbReference type="NCBIfam" id="TIGR01076">
    <property type="entry name" value="sortase_fam"/>
    <property type="match status" value="1"/>
</dbReference>
<evidence type="ECO:0000256" key="2">
    <source>
        <dbReference type="PIRSR" id="PIRSR605754-1"/>
    </source>
</evidence>
<keyword evidence="3" id="KW-1133">Transmembrane helix</keyword>
<evidence type="ECO:0000256" key="3">
    <source>
        <dbReference type="SAM" id="Phobius"/>
    </source>
</evidence>
<comment type="caution">
    <text evidence="4">The sequence shown here is derived from an EMBL/GenBank/DDBJ whole genome shotgun (WGS) entry which is preliminary data.</text>
</comment>
<dbReference type="EMBL" id="PKHE01000017">
    <property type="protein sequence ID" value="PKY87915.1"/>
    <property type="molecule type" value="Genomic_DNA"/>
</dbReference>
<feature type="transmembrane region" description="Helical" evidence="3">
    <location>
        <begin position="244"/>
        <end position="265"/>
    </location>
</feature>
<organism evidence="4 5">
    <name type="scientific">Falseniella ignava</name>
    <dbReference type="NCBI Taxonomy" id="137730"/>
    <lineage>
        <taxon>Bacteria</taxon>
        <taxon>Bacillati</taxon>
        <taxon>Bacillota</taxon>
        <taxon>Bacilli</taxon>
        <taxon>Lactobacillales</taxon>
        <taxon>Aerococcaceae</taxon>
        <taxon>Falseniella</taxon>
    </lineage>
</organism>
<sequence length="274" mass="31244">MLFLIGASVLAFPFVSQYLYYQASQVEVNYFEKEAEKLTDEEIERRIYLANAFNAGLYYGKSEGLTQVEDPYSQEEIAAGRKEYASMLEIHEQIGNLSIPKISEELPVFAGTSETVLQKGVGHLEGSSLPVGGNNTHAVLTAHRGLPNARLFTDLDKLAEGDYFYYKNVKETIAYQVDKISVIEPTEVDQLKIEPGHDYMTLLTCTPYMINSHRLLVRGHRVPYDQAIAEKQVQEHRINNRYRILFYMTLGILTIVLLLNLLGFLSRRKRNKLN</sequence>
<keyword evidence="3" id="KW-0812">Transmembrane</keyword>
<accession>A0A2I1JX25</accession>
<protein>
    <submittedName>
        <fullName evidence="4">Class C sortase</fullName>
    </submittedName>
</protein>
<dbReference type="AlphaFoldDB" id="A0A2I1JX25"/>
<dbReference type="NCBIfam" id="NF033745">
    <property type="entry name" value="class_C_sortase"/>
    <property type="match status" value="1"/>
</dbReference>
<dbReference type="Gene3D" id="2.40.260.10">
    <property type="entry name" value="Sortase"/>
    <property type="match status" value="1"/>
</dbReference>
<gene>
    <name evidence="4" type="ORF">CYJ57_06315</name>
</gene>